<dbReference type="PANTHER" id="PTHR14491:SF7">
    <property type="entry name" value="SOSONDOWAH, ISOFORM G"/>
    <property type="match status" value="1"/>
</dbReference>
<feature type="compositionally biased region" description="Basic and acidic residues" evidence="3">
    <location>
        <begin position="192"/>
        <end position="205"/>
    </location>
</feature>
<proteinExistence type="predicted"/>
<evidence type="ECO:0000259" key="4">
    <source>
        <dbReference type="Pfam" id="PF25877"/>
    </source>
</evidence>
<comment type="caution">
    <text evidence="5">The sequence shown here is derived from an EMBL/GenBank/DDBJ whole genome shotgun (WGS) entry which is preliminary data.</text>
</comment>
<protein>
    <recommendedName>
        <fullName evidence="4">SOWAHA-C winged helix-turn-helix domain-containing protein</fullName>
    </recommendedName>
</protein>
<keyword evidence="2" id="KW-0040">ANK repeat</keyword>
<dbReference type="InterPro" id="IPR058889">
    <property type="entry name" value="WHD_SOWAHA-C"/>
</dbReference>
<dbReference type="Proteomes" id="UP001054837">
    <property type="component" value="Unassembled WGS sequence"/>
</dbReference>
<feature type="region of interest" description="Disordered" evidence="3">
    <location>
        <begin position="74"/>
        <end position="186"/>
    </location>
</feature>
<feature type="compositionally biased region" description="Low complexity" evidence="3">
    <location>
        <begin position="117"/>
        <end position="129"/>
    </location>
</feature>
<organism evidence="5 6">
    <name type="scientific">Caerostris darwini</name>
    <dbReference type="NCBI Taxonomy" id="1538125"/>
    <lineage>
        <taxon>Eukaryota</taxon>
        <taxon>Metazoa</taxon>
        <taxon>Ecdysozoa</taxon>
        <taxon>Arthropoda</taxon>
        <taxon>Chelicerata</taxon>
        <taxon>Arachnida</taxon>
        <taxon>Araneae</taxon>
        <taxon>Araneomorphae</taxon>
        <taxon>Entelegynae</taxon>
        <taxon>Araneoidea</taxon>
        <taxon>Araneidae</taxon>
        <taxon>Caerostris</taxon>
    </lineage>
</organism>
<dbReference type="PANTHER" id="PTHR14491">
    <property type="entry name" value="SOSONDOWAH, ISOFORM G"/>
    <property type="match status" value="1"/>
</dbReference>
<evidence type="ECO:0000256" key="1">
    <source>
        <dbReference type="ARBA" id="ARBA00022737"/>
    </source>
</evidence>
<accession>A0AAV4TW66</accession>
<name>A0AAV4TW66_9ARAC</name>
<evidence type="ECO:0000313" key="6">
    <source>
        <dbReference type="Proteomes" id="UP001054837"/>
    </source>
</evidence>
<dbReference type="Pfam" id="PF25877">
    <property type="entry name" value="WHD_SOWAH"/>
    <property type="match status" value="1"/>
</dbReference>
<reference evidence="5 6" key="1">
    <citation type="submission" date="2021-06" db="EMBL/GenBank/DDBJ databases">
        <title>Caerostris darwini draft genome.</title>
        <authorList>
            <person name="Kono N."/>
            <person name="Arakawa K."/>
        </authorList>
    </citation>
    <scope>NUCLEOTIDE SEQUENCE [LARGE SCALE GENOMIC DNA]</scope>
</reference>
<sequence>MADELACNSELIQKFLVDNGGKVSNQELVKHFKKFLTGPNSRPDARAVFKDYVNAVATIKAEDGVKYVLLKKRGHDGKSDTSSSSEHKTDENNSDPKKCKLSDDKESARNNDNSNQSHILHSHSSPSILGMASPQVQNADHGASSAVTSPILWSSDLPPGHVPQPPPRRKYSMKGKENRGTKYEESIRQIYEEKTPSPRNEEIREVVSPGSVKEKAHLLNKMASESDLTHKLPYVPGRRRDNREDKNSEDDACSISTLDPRRKEWILKAAHSDYHELVRLLREEPKLAFVKNTGEKNSQSISCLTTTNRGRLDVFYVLFRRNGLILGASKSPPTGLHTFPGMRVPKCLDQRVGRKVLCAEIRPRISIRC</sequence>
<dbReference type="AlphaFoldDB" id="A0AAV4TW66"/>
<feature type="region of interest" description="Disordered" evidence="3">
    <location>
        <begin position="220"/>
        <end position="254"/>
    </location>
</feature>
<keyword evidence="6" id="KW-1185">Reference proteome</keyword>
<gene>
    <name evidence="5" type="primary">AVEN_248009_1</name>
    <name evidence="5" type="ORF">CDAR_600831</name>
</gene>
<feature type="compositionally biased region" description="Basic and acidic residues" evidence="3">
    <location>
        <begin position="85"/>
        <end position="109"/>
    </location>
</feature>
<feature type="region of interest" description="Disordered" evidence="3">
    <location>
        <begin position="192"/>
        <end position="211"/>
    </location>
</feature>
<feature type="compositionally biased region" description="Basic and acidic residues" evidence="3">
    <location>
        <begin position="174"/>
        <end position="186"/>
    </location>
</feature>
<evidence type="ECO:0000313" key="5">
    <source>
        <dbReference type="EMBL" id="GIY49404.1"/>
    </source>
</evidence>
<dbReference type="EMBL" id="BPLQ01010221">
    <property type="protein sequence ID" value="GIY49404.1"/>
    <property type="molecule type" value="Genomic_DNA"/>
</dbReference>
<keyword evidence="1" id="KW-0677">Repeat</keyword>
<feature type="domain" description="SOWAHA-C winged helix-turn-helix" evidence="4">
    <location>
        <begin position="7"/>
        <end position="88"/>
    </location>
</feature>
<evidence type="ECO:0000256" key="2">
    <source>
        <dbReference type="ARBA" id="ARBA00023043"/>
    </source>
</evidence>
<evidence type="ECO:0000256" key="3">
    <source>
        <dbReference type="SAM" id="MobiDB-lite"/>
    </source>
</evidence>